<organism evidence="1 2">
    <name type="scientific">Punica granatum</name>
    <name type="common">Pomegranate</name>
    <dbReference type="NCBI Taxonomy" id="22663"/>
    <lineage>
        <taxon>Eukaryota</taxon>
        <taxon>Viridiplantae</taxon>
        <taxon>Streptophyta</taxon>
        <taxon>Embryophyta</taxon>
        <taxon>Tracheophyta</taxon>
        <taxon>Spermatophyta</taxon>
        <taxon>Magnoliopsida</taxon>
        <taxon>eudicotyledons</taxon>
        <taxon>Gunneridae</taxon>
        <taxon>Pentapetalae</taxon>
        <taxon>rosids</taxon>
        <taxon>malvids</taxon>
        <taxon>Myrtales</taxon>
        <taxon>Lythraceae</taxon>
        <taxon>Punica</taxon>
    </lineage>
</organism>
<dbReference type="AlphaFoldDB" id="A0A218Y0P3"/>
<reference evidence="2" key="1">
    <citation type="journal article" date="2017" name="Plant J.">
        <title>The pomegranate (Punica granatum L.) genome and the genomics of punicalagin biosynthesis.</title>
        <authorList>
            <person name="Qin G."/>
            <person name="Xu C."/>
            <person name="Ming R."/>
            <person name="Tang H."/>
            <person name="Guyot R."/>
            <person name="Kramer E.M."/>
            <person name="Hu Y."/>
            <person name="Yi X."/>
            <person name="Qi Y."/>
            <person name="Xu X."/>
            <person name="Gao Z."/>
            <person name="Pan H."/>
            <person name="Jian J."/>
            <person name="Tian Y."/>
            <person name="Yue Z."/>
            <person name="Xu Y."/>
        </authorList>
    </citation>
    <scope>NUCLEOTIDE SEQUENCE [LARGE SCALE GENOMIC DNA]</scope>
    <source>
        <strain evidence="2">cv. Dabenzi</strain>
    </source>
</reference>
<protein>
    <submittedName>
        <fullName evidence="1">Uncharacterized protein</fullName>
    </submittedName>
</protein>
<dbReference type="EMBL" id="MTKT01000544">
    <property type="protein sequence ID" value="OWM90648.1"/>
    <property type="molecule type" value="Genomic_DNA"/>
</dbReference>
<comment type="caution">
    <text evidence="1">The sequence shown here is derived from an EMBL/GenBank/DDBJ whole genome shotgun (WGS) entry which is preliminary data.</text>
</comment>
<accession>A0A218Y0P3</accession>
<dbReference type="Proteomes" id="UP000197138">
    <property type="component" value="Unassembled WGS sequence"/>
</dbReference>
<gene>
    <name evidence="1" type="ORF">CDL15_Pgr020953</name>
</gene>
<name>A0A218Y0P3_PUNGR</name>
<evidence type="ECO:0000313" key="1">
    <source>
        <dbReference type="EMBL" id="OWM90648.1"/>
    </source>
</evidence>
<evidence type="ECO:0000313" key="2">
    <source>
        <dbReference type="Proteomes" id="UP000197138"/>
    </source>
</evidence>
<sequence length="63" mass="7196">MPPLIGWDDCSIQTFNISGGTALISPVVQYQQVQPSFYYDQHMCSFSDHAYAKSTTEVEHRRI</sequence>
<proteinExistence type="predicted"/>